<dbReference type="NCBIfam" id="TIGR01782">
    <property type="entry name" value="TonB-Xanth-Caul"/>
    <property type="match status" value="1"/>
</dbReference>
<dbReference type="RefSeq" id="WP_160755910.1">
    <property type="nucleotide sequence ID" value="NZ_WTYL01000002.1"/>
</dbReference>
<dbReference type="PANTHER" id="PTHR40980">
    <property type="entry name" value="PLUG DOMAIN-CONTAINING PROTEIN"/>
    <property type="match status" value="1"/>
</dbReference>
<dbReference type="GO" id="GO:0009279">
    <property type="term" value="C:cell outer membrane"/>
    <property type="evidence" value="ECO:0007669"/>
    <property type="project" value="UniProtKB-SubCell"/>
</dbReference>
<dbReference type="InterPro" id="IPR000531">
    <property type="entry name" value="Beta-barrel_TonB"/>
</dbReference>
<gene>
    <name evidence="13" type="ORF">GRI65_07505</name>
</gene>
<evidence type="ECO:0000256" key="7">
    <source>
        <dbReference type="ARBA" id="ARBA00023237"/>
    </source>
</evidence>
<evidence type="ECO:0000256" key="2">
    <source>
        <dbReference type="ARBA" id="ARBA00022448"/>
    </source>
</evidence>
<dbReference type="InterPro" id="IPR039426">
    <property type="entry name" value="TonB-dep_rcpt-like"/>
</dbReference>
<evidence type="ECO:0000256" key="5">
    <source>
        <dbReference type="ARBA" id="ARBA00023077"/>
    </source>
</evidence>
<keyword evidence="3 8" id="KW-1134">Transmembrane beta strand</keyword>
<evidence type="ECO:0000256" key="9">
    <source>
        <dbReference type="RuleBase" id="RU003357"/>
    </source>
</evidence>
<evidence type="ECO:0000256" key="1">
    <source>
        <dbReference type="ARBA" id="ARBA00004571"/>
    </source>
</evidence>
<protein>
    <submittedName>
        <fullName evidence="13">TonB-dependent receptor</fullName>
    </submittedName>
</protein>
<dbReference type="PANTHER" id="PTHR40980:SF3">
    <property type="entry name" value="TONB-DEPENDENT RECEPTOR-LIKE BETA-BARREL DOMAIN-CONTAINING PROTEIN"/>
    <property type="match status" value="1"/>
</dbReference>
<feature type="domain" description="TonB-dependent receptor-like beta-barrel" evidence="11">
    <location>
        <begin position="415"/>
        <end position="841"/>
    </location>
</feature>
<evidence type="ECO:0000256" key="8">
    <source>
        <dbReference type="PROSITE-ProRule" id="PRU01360"/>
    </source>
</evidence>
<dbReference type="Gene3D" id="2.40.170.20">
    <property type="entry name" value="TonB-dependent receptor, beta-barrel domain"/>
    <property type="match status" value="1"/>
</dbReference>
<keyword evidence="6 8" id="KW-0472">Membrane</keyword>
<dbReference type="Pfam" id="PF00593">
    <property type="entry name" value="TonB_dep_Rec_b-barrel"/>
    <property type="match status" value="1"/>
</dbReference>
<keyword evidence="13" id="KW-0675">Receptor</keyword>
<evidence type="ECO:0000259" key="11">
    <source>
        <dbReference type="Pfam" id="PF00593"/>
    </source>
</evidence>
<dbReference type="InterPro" id="IPR012910">
    <property type="entry name" value="Plug_dom"/>
</dbReference>
<evidence type="ECO:0000259" key="12">
    <source>
        <dbReference type="Pfam" id="PF07715"/>
    </source>
</evidence>
<keyword evidence="10" id="KW-0732">Signal</keyword>
<dbReference type="InterPro" id="IPR010104">
    <property type="entry name" value="TonB_rcpt_bac"/>
</dbReference>
<comment type="caution">
    <text evidence="13">The sequence shown here is derived from an EMBL/GenBank/DDBJ whole genome shotgun (WGS) entry which is preliminary data.</text>
</comment>
<dbReference type="Proteomes" id="UP000431922">
    <property type="component" value="Unassembled WGS sequence"/>
</dbReference>
<dbReference type="Pfam" id="PF07715">
    <property type="entry name" value="Plug"/>
    <property type="match status" value="1"/>
</dbReference>
<feature type="chain" id="PRO_5032712478" evidence="10">
    <location>
        <begin position="23"/>
        <end position="877"/>
    </location>
</feature>
<evidence type="ECO:0000313" key="14">
    <source>
        <dbReference type="Proteomes" id="UP000431922"/>
    </source>
</evidence>
<feature type="signal peptide" evidence="10">
    <location>
        <begin position="1"/>
        <end position="22"/>
    </location>
</feature>
<evidence type="ECO:0000256" key="6">
    <source>
        <dbReference type="ARBA" id="ARBA00023136"/>
    </source>
</evidence>
<dbReference type="Gene3D" id="2.170.130.10">
    <property type="entry name" value="TonB-dependent receptor, plug domain"/>
    <property type="match status" value="1"/>
</dbReference>
<dbReference type="SUPFAM" id="SSF56935">
    <property type="entry name" value="Porins"/>
    <property type="match status" value="1"/>
</dbReference>
<keyword evidence="7 8" id="KW-0998">Cell outer membrane</keyword>
<accession>A0A845B9N2</accession>
<sequence>MRKLLLVCSSVMALSVGSQAVAQDAPAPSTVADPDEALVDDDAIIVSGIRASLAKAADIKRNADQVVDVITAEDVGKLPDANVAEALQRVTGVQITRVFGEGQAVNIRGLQQVRVEVDGRTLLGFSARVSPPENDNLGRSSGLDSVPSSLFGRLEVRKSPLASQVEGGLGGSVNLVTPKPFDFRKPTVSVRATGTYSAESEKFEPTVTGLFTTTFADGNIGLLLSGEYQKRTSKLQLFERNNWLERRNGGTETLLAPLQLQYENVEIDRSRIGLNGALQFRIGDDFVLTADGLYSKVEADRTNQAITFSLPTSSTALIIRDAVNEDGYLVAGEATGRIRVQNQRREDPTANYLFGLNGKYDNGRLTLEGDAYYSRGTLRQKIEVVVLDSLTGVIGNYDFRGGPVPSLTLERPAGTAFDPNNPANYVIPTSGTLTLRANLLPANLEEYTGKFDVGYEFDGGVSLRAGVRYVDLRADSDSYRSRGLATRAELEPFAVPGDPDFLGGIDGNFPREFFTYFPDPDFLIPRVLATEPPLASEEASPNGYRRNASRDYDLQEKTLSGYVMFDAEGELFGRPARANAGVRISATDFTVDTFSLINNIPVLTTDTNKYTNVLPSANLVVNVTDDFLVRVSASQTIQRAGLADLAPSTFINPTNLTSGGGNAQLTPPISSNLDLSMEYYTGGSSLISGALFYKDVEDFIATGTIEETLTIDGNTDVYQTSRPFNIASAKVRGFEVGVTQFFDFLPAPFNGFGIIANYTYADSEDSNGFPLVATSKHSYNLVGLFEKGPVSARIAYNWRDDAVFEFTQDRPSVIAARSQLDAQLGIDLTKRIGLSFQAQNILPKDSATVEISNFNPTAINSYALSESRYSVGVRAKF</sequence>
<evidence type="ECO:0000256" key="10">
    <source>
        <dbReference type="SAM" id="SignalP"/>
    </source>
</evidence>
<keyword evidence="14" id="KW-1185">Reference proteome</keyword>
<dbReference type="AlphaFoldDB" id="A0A845B9N2"/>
<dbReference type="PROSITE" id="PS52016">
    <property type="entry name" value="TONB_DEPENDENT_REC_3"/>
    <property type="match status" value="1"/>
</dbReference>
<dbReference type="OrthoDB" id="5476657at2"/>
<feature type="domain" description="TonB-dependent receptor plug" evidence="12">
    <location>
        <begin position="60"/>
        <end position="171"/>
    </location>
</feature>
<dbReference type="InterPro" id="IPR036942">
    <property type="entry name" value="Beta-barrel_TonB_sf"/>
</dbReference>
<proteinExistence type="inferred from homology"/>
<evidence type="ECO:0000256" key="3">
    <source>
        <dbReference type="ARBA" id="ARBA00022452"/>
    </source>
</evidence>
<dbReference type="EMBL" id="WTYL01000002">
    <property type="protein sequence ID" value="MXP44299.1"/>
    <property type="molecule type" value="Genomic_DNA"/>
</dbReference>
<comment type="similarity">
    <text evidence="8 9">Belongs to the TonB-dependent receptor family.</text>
</comment>
<reference evidence="13 14" key="1">
    <citation type="submission" date="2019-12" db="EMBL/GenBank/DDBJ databases">
        <title>Genomic-based taxomic classification of the family Erythrobacteraceae.</title>
        <authorList>
            <person name="Xu L."/>
        </authorList>
    </citation>
    <scope>NUCLEOTIDE SEQUENCE [LARGE SCALE GENOMIC DNA]</scope>
    <source>
        <strain evidence="13 14">KCTC 42453</strain>
    </source>
</reference>
<keyword evidence="5 9" id="KW-0798">TonB box</keyword>
<dbReference type="InterPro" id="IPR037066">
    <property type="entry name" value="Plug_dom_sf"/>
</dbReference>
<organism evidence="13 14">
    <name type="scientific">Allopontixanthobacter sediminis</name>
    <dbReference type="NCBI Taxonomy" id="1689985"/>
    <lineage>
        <taxon>Bacteria</taxon>
        <taxon>Pseudomonadati</taxon>
        <taxon>Pseudomonadota</taxon>
        <taxon>Alphaproteobacteria</taxon>
        <taxon>Sphingomonadales</taxon>
        <taxon>Erythrobacteraceae</taxon>
        <taxon>Allopontixanthobacter</taxon>
    </lineage>
</organism>
<dbReference type="CDD" id="cd01347">
    <property type="entry name" value="ligand_gated_channel"/>
    <property type="match status" value="1"/>
</dbReference>
<keyword evidence="4 8" id="KW-0812">Transmembrane</keyword>
<keyword evidence="2 8" id="KW-0813">Transport</keyword>
<evidence type="ECO:0000256" key="4">
    <source>
        <dbReference type="ARBA" id="ARBA00022692"/>
    </source>
</evidence>
<name>A0A845B9N2_9SPHN</name>
<comment type="subcellular location">
    <subcellularLocation>
        <location evidence="1 8">Cell outer membrane</location>
        <topology evidence="1 8">Multi-pass membrane protein</topology>
    </subcellularLocation>
</comment>
<evidence type="ECO:0000313" key="13">
    <source>
        <dbReference type="EMBL" id="MXP44299.1"/>
    </source>
</evidence>